<accession>A0ABW7NW90</accession>
<feature type="non-terminal residue" evidence="3">
    <location>
        <position position="1"/>
    </location>
</feature>
<dbReference type="SUPFAM" id="SSF53706">
    <property type="entry name" value="Formate dehydrogenase/DMSO reductase, domains 1-3"/>
    <property type="match status" value="1"/>
</dbReference>
<name>A0ABW7NW90_9PSED</name>
<keyword evidence="2" id="KW-0411">Iron-sulfur</keyword>
<dbReference type="PANTHER" id="PTHR43742:SF6">
    <property type="entry name" value="OXIDOREDUCTASE YYAE-RELATED"/>
    <property type="match status" value="1"/>
</dbReference>
<keyword evidence="4" id="KW-1185">Reference proteome</keyword>
<dbReference type="PANTHER" id="PTHR43742">
    <property type="entry name" value="TRIMETHYLAMINE-N-OXIDE REDUCTASE"/>
    <property type="match status" value="1"/>
</dbReference>
<evidence type="ECO:0000313" key="3">
    <source>
        <dbReference type="EMBL" id="MFH7519124.1"/>
    </source>
</evidence>
<dbReference type="InterPro" id="IPR050612">
    <property type="entry name" value="Prok_Mopterin_Oxidored"/>
</dbReference>
<comment type="caution">
    <text evidence="3">The sequence shown here is derived from an EMBL/GenBank/DDBJ whole genome shotgun (WGS) entry which is preliminary data.</text>
</comment>
<keyword evidence="2" id="KW-0479">Metal-binding</keyword>
<reference evidence="3 4" key="1">
    <citation type="submission" date="2023-08" db="EMBL/GenBank/DDBJ databases">
        <title>Genomic and mutational analysis of Pseudomonas syringae pv. tagetis EB037 pathogenicity on sunflower.</title>
        <authorList>
            <person name="Maul J.E."/>
        </authorList>
    </citation>
    <scope>NUCLEOTIDE SEQUENCE [LARGE SCALE GENOMIC DNA]</scope>
    <source>
        <strain evidence="3 4">EB037_T1</strain>
    </source>
</reference>
<proteinExistence type="predicted"/>
<evidence type="ECO:0000313" key="4">
    <source>
        <dbReference type="Proteomes" id="UP001610657"/>
    </source>
</evidence>
<dbReference type="EMBL" id="JAVCQK010000399">
    <property type="protein sequence ID" value="MFH7519124.1"/>
    <property type="molecule type" value="Genomic_DNA"/>
</dbReference>
<protein>
    <submittedName>
        <fullName evidence="3">Molybdopterin-dependent oxidoreductase</fullName>
    </submittedName>
</protein>
<keyword evidence="1" id="KW-0408">Iron</keyword>
<sequence length="85" mass="9403">IVIDPLFNATAKIADEHITVKPGLDGLLAAGVMKEIFRLGLEDCDFINNYSYGFSDLLELLEGITIEKVSKMTEVPMEKITMLAK</sequence>
<feature type="non-terminal residue" evidence="3">
    <location>
        <position position="85"/>
    </location>
</feature>
<dbReference type="Gene3D" id="3.40.228.10">
    <property type="entry name" value="Dimethylsulfoxide Reductase, domain 2"/>
    <property type="match status" value="1"/>
</dbReference>
<organism evidence="3 4">
    <name type="scientific">Pseudomonas syringae pv. tagetis</name>
    <dbReference type="NCBI Taxonomy" id="129140"/>
    <lineage>
        <taxon>Bacteria</taxon>
        <taxon>Pseudomonadati</taxon>
        <taxon>Pseudomonadota</taxon>
        <taxon>Gammaproteobacteria</taxon>
        <taxon>Pseudomonadales</taxon>
        <taxon>Pseudomonadaceae</taxon>
        <taxon>Pseudomonas</taxon>
    </lineage>
</organism>
<evidence type="ECO:0000256" key="2">
    <source>
        <dbReference type="ARBA" id="ARBA00023014"/>
    </source>
</evidence>
<gene>
    <name evidence="3" type="ORF">RA271_28795</name>
</gene>
<dbReference type="Proteomes" id="UP001610657">
    <property type="component" value="Unassembled WGS sequence"/>
</dbReference>
<evidence type="ECO:0000256" key="1">
    <source>
        <dbReference type="ARBA" id="ARBA00023004"/>
    </source>
</evidence>